<dbReference type="InterPro" id="IPR023048">
    <property type="entry name" value="NADH:quinone_OxRdtase_FMN_depd"/>
</dbReference>
<keyword evidence="3 6" id="KW-0560">Oxidoreductase</keyword>
<reference evidence="8" key="1">
    <citation type="submission" date="2020-02" db="EMBL/GenBank/DDBJ databases">
        <authorList>
            <person name="Meier V. D."/>
        </authorList>
    </citation>
    <scope>NUCLEOTIDE SEQUENCE</scope>
    <source>
        <strain evidence="8">AVDCRST_MAG09</strain>
    </source>
</reference>
<dbReference type="GO" id="GO:0016652">
    <property type="term" value="F:oxidoreductase activity, acting on NAD(P)H as acceptor"/>
    <property type="evidence" value="ECO:0007669"/>
    <property type="project" value="UniProtKB-UniRule"/>
</dbReference>
<evidence type="ECO:0000259" key="7">
    <source>
        <dbReference type="Pfam" id="PF02525"/>
    </source>
</evidence>
<dbReference type="EC" id="1.7.1.17" evidence="6"/>
<dbReference type="SUPFAM" id="SSF52218">
    <property type="entry name" value="Flavoproteins"/>
    <property type="match status" value="1"/>
</dbReference>
<comment type="cofactor">
    <cofactor evidence="6">
        <name>FMN</name>
        <dbReference type="ChEBI" id="CHEBI:58210"/>
    </cofactor>
    <text evidence="6">Binds 1 FMN per subunit.</text>
</comment>
<feature type="binding site" evidence="6">
    <location>
        <position position="9"/>
    </location>
    <ligand>
        <name>FMN</name>
        <dbReference type="ChEBI" id="CHEBI:58210"/>
    </ligand>
</feature>
<dbReference type="HAMAP" id="MF_01216">
    <property type="entry name" value="Azoreductase_type1"/>
    <property type="match status" value="1"/>
</dbReference>
<dbReference type="GO" id="GO:0016655">
    <property type="term" value="F:oxidoreductase activity, acting on NAD(P)H, quinone or similar compound as acceptor"/>
    <property type="evidence" value="ECO:0007669"/>
    <property type="project" value="InterPro"/>
</dbReference>
<dbReference type="PANTHER" id="PTHR43741">
    <property type="entry name" value="FMN-DEPENDENT NADH-AZOREDUCTASE 1"/>
    <property type="match status" value="1"/>
</dbReference>
<dbReference type="PANTHER" id="PTHR43741:SF4">
    <property type="entry name" value="FMN-DEPENDENT NADH:QUINONE OXIDOREDUCTASE"/>
    <property type="match status" value="1"/>
</dbReference>
<keyword evidence="2 6" id="KW-0288">FMN</keyword>
<comment type="catalytic activity">
    <reaction evidence="6">
        <text>2 a quinone + NADH + H(+) = 2 a 1,4-benzosemiquinone + NAD(+)</text>
        <dbReference type="Rhea" id="RHEA:65952"/>
        <dbReference type="ChEBI" id="CHEBI:15378"/>
        <dbReference type="ChEBI" id="CHEBI:57540"/>
        <dbReference type="ChEBI" id="CHEBI:57945"/>
        <dbReference type="ChEBI" id="CHEBI:132124"/>
        <dbReference type="ChEBI" id="CHEBI:134225"/>
    </reaction>
</comment>
<comment type="subunit">
    <text evidence="6">Homodimer.</text>
</comment>
<dbReference type="InterPro" id="IPR050104">
    <property type="entry name" value="FMN-dep_NADH:Q_OxRdtase_AzoR1"/>
</dbReference>
<dbReference type="AlphaFoldDB" id="A0A6J4SDD6"/>
<comment type="function">
    <text evidence="6">Quinone reductase that provides resistance to thiol-specific stress caused by electrophilic quinones.</text>
</comment>
<comment type="function">
    <text evidence="6">Also exhibits azoreductase activity. Catalyzes the reductive cleavage of the azo bond in aromatic azo compounds to the corresponding amines.</text>
</comment>
<evidence type="ECO:0000256" key="2">
    <source>
        <dbReference type="ARBA" id="ARBA00022643"/>
    </source>
</evidence>
<evidence type="ECO:0000256" key="3">
    <source>
        <dbReference type="ARBA" id="ARBA00023002"/>
    </source>
</evidence>
<feature type="domain" description="Flavodoxin-like fold" evidence="7">
    <location>
        <begin position="1"/>
        <end position="181"/>
    </location>
</feature>
<evidence type="ECO:0000313" key="8">
    <source>
        <dbReference type="EMBL" id="CAA9496203.1"/>
    </source>
</evidence>
<dbReference type="InterPro" id="IPR029039">
    <property type="entry name" value="Flavoprotein-like_sf"/>
</dbReference>
<organism evidence="8">
    <name type="scientific">uncultured Sphingomonas sp</name>
    <dbReference type="NCBI Taxonomy" id="158754"/>
    <lineage>
        <taxon>Bacteria</taxon>
        <taxon>Pseudomonadati</taxon>
        <taxon>Pseudomonadota</taxon>
        <taxon>Alphaproteobacteria</taxon>
        <taxon>Sphingomonadales</taxon>
        <taxon>Sphingomonadaceae</taxon>
        <taxon>Sphingomonas</taxon>
        <taxon>environmental samples</taxon>
    </lineage>
</organism>
<protein>
    <recommendedName>
        <fullName evidence="6">FMN dependent NADH:quinone oxidoreductase</fullName>
        <ecNumber evidence="6">1.6.5.-</ecNumber>
    </recommendedName>
    <alternativeName>
        <fullName evidence="6">Azo-dye reductase</fullName>
    </alternativeName>
    <alternativeName>
        <fullName evidence="6">FMN-dependent NADH-azo compound oxidoreductase</fullName>
    </alternativeName>
    <alternativeName>
        <fullName evidence="6">FMN-dependent NADH-azoreductase</fullName>
        <ecNumber evidence="6">1.7.1.17</ecNumber>
    </alternativeName>
</protein>
<accession>A0A6J4SDD6</accession>
<proteinExistence type="inferred from homology"/>
<evidence type="ECO:0000256" key="4">
    <source>
        <dbReference type="ARBA" id="ARBA00023027"/>
    </source>
</evidence>
<dbReference type="EMBL" id="CADCVZ010000010">
    <property type="protein sequence ID" value="CAA9496203.1"/>
    <property type="molecule type" value="Genomic_DNA"/>
</dbReference>
<evidence type="ECO:0000256" key="6">
    <source>
        <dbReference type="HAMAP-Rule" id="MF_01216"/>
    </source>
</evidence>
<dbReference type="GO" id="GO:0010181">
    <property type="term" value="F:FMN binding"/>
    <property type="evidence" value="ECO:0007669"/>
    <property type="project" value="UniProtKB-UniRule"/>
</dbReference>
<evidence type="ECO:0000256" key="1">
    <source>
        <dbReference type="ARBA" id="ARBA00022630"/>
    </source>
</evidence>
<dbReference type="Gene3D" id="3.40.50.360">
    <property type="match status" value="1"/>
</dbReference>
<name>A0A6J4SDD6_9SPHN</name>
<keyword evidence="1 6" id="KW-0285">Flavoprotein</keyword>
<dbReference type="Pfam" id="PF02525">
    <property type="entry name" value="Flavodoxin_2"/>
    <property type="match status" value="1"/>
</dbReference>
<keyword evidence="4 6" id="KW-0520">NAD</keyword>
<comment type="catalytic activity">
    <reaction evidence="5">
        <text>N,N-dimethyl-1,4-phenylenediamine + anthranilate + 2 NAD(+) = 2-(4-dimethylaminophenyl)diazenylbenzoate + 2 NADH + 2 H(+)</text>
        <dbReference type="Rhea" id="RHEA:55872"/>
        <dbReference type="ChEBI" id="CHEBI:15378"/>
        <dbReference type="ChEBI" id="CHEBI:15783"/>
        <dbReference type="ChEBI" id="CHEBI:16567"/>
        <dbReference type="ChEBI" id="CHEBI:57540"/>
        <dbReference type="ChEBI" id="CHEBI:57945"/>
        <dbReference type="ChEBI" id="CHEBI:71579"/>
        <dbReference type="EC" id="1.7.1.17"/>
    </reaction>
    <physiologicalReaction direction="right-to-left" evidence="5">
        <dbReference type="Rhea" id="RHEA:55874"/>
    </physiologicalReaction>
</comment>
<dbReference type="RefSeq" id="WP_294171955.1">
    <property type="nucleotide sequence ID" value="NZ_CADCVZ010000010.1"/>
</dbReference>
<evidence type="ECO:0000256" key="5">
    <source>
        <dbReference type="ARBA" id="ARBA00048542"/>
    </source>
</evidence>
<dbReference type="EC" id="1.6.5.-" evidence="6"/>
<dbReference type="InterPro" id="IPR003680">
    <property type="entry name" value="Flavodoxin_fold"/>
</dbReference>
<sequence length="184" mass="19676">MTILHIDSSITGENSVSRVLSKRIVEQLTAAQPRADVTHRDLVAEPLDHLTLGAFADSSVLDEFLAADTVVIGAPMYNFTLPSQLKAWLDRILVAGRTFRYREDGSPEGLAGPKRVIVALSRGGFYRGDSPAAGLEHLETYLTGTFGFIGIVPEFVAADGIAVGPEQREASVANALGEVERLAA</sequence>
<feature type="binding site" evidence="6">
    <location>
        <begin position="15"/>
        <end position="17"/>
    </location>
    <ligand>
        <name>FMN</name>
        <dbReference type="ChEBI" id="CHEBI:58210"/>
    </ligand>
</feature>
<comment type="similarity">
    <text evidence="6">Belongs to the azoreductase type 1 family.</text>
</comment>
<feature type="binding site" evidence="6">
    <location>
        <begin position="76"/>
        <end position="79"/>
    </location>
    <ligand>
        <name>FMN</name>
        <dbReference type="ChEBI" id="CHEBI:58210"/>
    </ligand>
</feature>
<dbReference type="GO" id="GO:0009055">
    <property type="term" value="F:electron transfer activity"/>
    <property type="evidence" value="ECO:0007669"/>
    <property type="project" value="UniProtKB-UniRule"/>
</dbReference>
<gene>
    <name evidence="6" type="primary">azoR</name>
    <name evidence="8" type="ORF">AVDCRST_MAG09-417</name>
</gene>
<feature type="binding site" evidence="6">
    <location>
        <begin position="121"/>
        <end position="124"/>
    </location>
    <ligand>
        <name>FMN</name>
        <dbReference type="ChEBI" id="CHEBI:58210"/>
    </ligand>
</feature>